<dbReference type="Proteomes" id="UP000572268">
    <property type="component" value="Unassembled WGS sequence"/>
</dbReference>
<evidence type="ECO:0000256" key="9">
    <source>
        <dbReference type="PIRSR" id="PIRSR601834-1"/>
    </source>
</evidence>
<keyword evidence="7" id="KW-0408">Iron</keyword>
<dbReference type="SUPFAM" id="SSF52343">
    <property type="entry name" value="Ferredoxin reductase-like, C-terminal NADP-linked domain"/>
    <property type="match status" value="1"/>
</dbReference>
<evidence type="ECO:0000256" key="7">
    <source>
        <dbReference type="ARBA" id="ARBA00023004"/>
    </source>
</evidence>
<dbReference type="Proteomes" id="UP000570595">
    <property type="component" value="Unassembled WGS sequence"/>
</dbReference>
<dbReference type="PANTHER" id="PTHR19370">
    <property type="entry name" value="NADH-CYTOCHROME B5 REDUCTASE"/>
    <property type="match status" value="1"/>
</dbReference>
<evidence type="ECO:0000313" key="11">
    <source>
        <dbReference type="EMBL" id="KAF4669636.1"/>
    </source>
</evidence>
<evidence type="ECO:0000256" key="8">
    <source>
        <dbReference type="ARBA" id="ARBA00023014"/>
    </source>
</evidence>
<dbReference type="SUPFAM" id="SSF63380">
    <property type="entry name" value="Riboflavin synthase domain-like"/>
    <property type="match status" value="1"/>
</dbReference>
<dbReference type="InterPro" id="IPR039261">
    <property type="entry name" value="FNR_nucleotide-bd"/>
</dbReference>
<evidence type="ECO:0000256" key="1">
    <source>
        <dbReference type="ARBA" id="ARBA00001974"/>
    </source>
</evidence>
<feature type="binding site" evidence="9">
    <location>
        <position position="185"/>
    </location>
    <ligand>
        <name>FAD</name>
        <dbReference type="ChEBI" id="CHEBI:57692"/>
    </ligand>
</feature>
<dbReference type="PANTHER" id="PTHR19370:SF189">
    <property type="entry name" value="CYTOCHROME C MITOCHONDRIAL IMPORT FACTOR CYC2"/>
    <property type="match status" value="1"/>
</dbReference>
<feature type="binding site" evidence="9">
    <location>
        <position position="241"/>
    </location>
    <ligand>
        <name>FAD</name>
        <dbReference type="ChEBI" id="CHEBI:57692"/>
    </ligand>
</feature>
<proteinExistence type="predicted"/>
<dbReference type="GO" id="GO:0051537">
    <property type="term" value="F:2 iron, 2 sulfur cluster binding"/>
    <property type="evidence" value="ECO:0007669"/>
    <property type="project" value="UniProtKB-KW"/>
</dbReference>
<gene>
    <name evidence="12" type="ORF">FOL46_004750</name>
    <name evidence="11" type="ORF">FOZ61_003563</name>
</gene>
<dbReference type="EMBL" id="JABANN010000029">
    <property type="protein sequence ID" value="KAF4674494.1"/>
    <property type="molecule type" value="Genomic_DNA"/>
</dbReference>
<reference evidence="13 14" key="1">
    <citation type="submission" date="2020-04" db="EMBL/GenBank/DDBJ databases">
        <title>Perkinsus olseni comparative genomics.</title>
        <authorList>
            <person name="Bogema D.R."/>
        </authorList>
    </citation>
    <scope>NUCLEOTIDE SEQUENCE [LARGE SCALE GENOMIC DNA]</scope>
    <source>
        <strain evidence="11">ATCC PRA-179</strain>
        <strain evidence="12">ATCC PRA-31</strain>
    </source>
</reference>
<evidence type="ECO:0000256" key="2">
    <source>
        <dbReference type="ARBA" id="ARBA00022630"/>
    </source>
</evidence>
<dbReference type="GO" id="GO:0016491">
    <property type="term" value="F:oxidoreductase activity"/>
    <property type="evidence" value="ECO:0007669"/>
    <property type="project" value="UniProtKB-KW"/>
</dbReference>
<evidence type="ECO:0000313" key="14">
    <source>
        <dbReference type="Proteomes" id="UP000572268"/>
    </source>
</evidence>
<dbReference type="InterPro" id="IPR001834">
    <property type="entry name" value="CBR-like"/>
</dbReference>
<dbReference type="InterPro" id="IPR017941">
    <property type="entry name" value="Rieske_2Fe-2S"/>
</dbReference>
<evidence type="ECO:0000256" key="5">
    <source>
        <dbReference type="ARBA" id="ARBA00022827"/>
    </source>
</evidence>
<keyword evidence="8" id="KW-0411">Iron-sulfur</keyword>
<evidence type="ECO:0000256" key="6">
    <source>
        <dbReference type="ARBA" id="ARBA00023002"/>
    </source>
</evidence>
<comment type="cofactor">
    <cofactor evidence="1 9">
        <name>FAD</name>
        <dbReference type="ChEBI" id="CHEBI:57692"/>
    </cofactor>
</comment>
<name>A0A7J6ME00_PEROL</name>
<comment type="caution">
    <text evidence="11">The sequence shown here is derived from an EMBL/GenBank/DDBJ whole genome shotgun (WGS) entry which is preliminary data.</text>
</comment>
<feature type="binding site" evidence="9">
    <location>
        <position position="171"/>
    </location>
    <ligand>
        <name>FAD</name>
        <dbReference type="ChEBI" id="CHEBI:57692"/>
    </ligand>
</feature>
<evidence type="ECO:0000256" key="4">
    <source>
        <dbReference type="ARBA" id="ARBA00022723"/>
    </source>
</evidence>
<evidence type="ECO:0000313" key="12">
    <source>
        <dbReference type="EMBL" id="KAF4674494.1"/>
    </source>
</evidence>
<sequence length="352" mass="38505">MPISGHTFRVADSIPVGGFVHVSILAEPFIIFHVREGEYYAIQTPCAACFSPSTFAERPVDLEALTVWCEKGGHVVNLTDGTAVEGGLGQISAKVWGVEGDGVYVEVPEALSDWAEWTLVDRSNVAKDVDSFVFDVPKGIRREDLLYGEGIVHVSSKIVVDDGASSCVRDYTPTRILPDHRVEIIVKNYPVHGIMSKYYHSLKVGDKLAQKVNPKVAFDLSKLTARGLRRLVMVGAGTGITPMYQVISSKAVQKLDKVLVMGFFREEEDAIKFPGSNVPDNVTMEKCITRPTGCAAALRECLDNESLPRGDGSKSMHIVWCGPGGFNTTLDGELESRNFHGFDEDCLVELPN</sequence>
<dbReference type="GO" id="GO:0005739">
    <property type="term" value="C:mitochondrion"/>
    <property type="evidence" value="ECO:0007669"/>
    <property type="project" value="TreeGrafter"/>
</dbReference>
<dbReference type="OrthoDB" id="432685at2759"/>
<keyword evidence="6" id="KW-0560">Oxidoreductase</keyword>
<feature type="domain" description="Rieske" evidence="10">
    <location>
        <begin position="6"/>
        <end position="107"/>
    </location>
</feature>
<dbReference type="EMBL" id="JABAHT010000021">
    <property type="protein sequence ID" value="KAF4669636.1"/>
    <property type="molecule type" value="Genomic_DNA"/>
</dbReference>
<organism evidence="11 13">
    <name type="scientific">Perkinsus olseni</name>
    <name type="common">Perkinsus atlanticus</name>
    <dbReference type="NCBI Taxonomy" id="32597"/>
    <lineage>
        <taxon>Eukaryota</taxon>
        <taxon>Sar</taxon>
        <taxon>Alveolata</taxon>
        <taxon>Perkinsozoa</taxon>
        <taxon>Perkinsea</taxon>
        <taxon>Perkinsida</taxon>
        <taxon>Perkinsidae</taxon>
        <taxon>Perkinsus</taxon>
    </lineage>
</organism>
<dbReference type="Gene3D" id="2.40.30.10">
    <property type="entry name" value="Translation factors"/>
    <property type="match status" value="1"/>
</dbReference>
<dbReference type="SUPFAM" id="SSF50022">
    <property type="entry name" value="ISP domain"/>
    <property type="match status" value="1"/>
</dbReference>
<keyword evidence="5 9" id="KW-0274">FAD</keyword>
<evidence type="ECO:0000313" key="13">
    <source>
        <dbReference type="Proteomes" id="UP000570595"/>
    </source>
</evidence>
<dbReference type="InterPro" id="IPR017938">
    <property type="entry name" value="Riboflavin_synthase-like_b-brl"/>
</dbReference>
<dbReference type="PROSITE" id="PS51296">
    <property type="entry name" value="RIESKE"/>
    <property type="match status" value="1"/>
</dbReference>
<feature type="binding site" evidence="9">
    <location>
        <position position="169"/>
    </location>
    <ligand>
        <name>FAD</name>
        <dbReference type="ChEBI" id="CHEBI:57692"/>
    </ligand>
</feature>
<dbReference type="InterPro" id="IPR008333">
    <property type="entry name" value="Cbr1-like_FAD-bd_dom"/>
</dbReference>
<dbReference type="InterPro" id="IPR036922">
    <property type="entry name" value="Rieske_2Fe-2S_sf"/>
</dbReference>
<keyword evidence="3" id="KW-0001">2Fe-2S</keyword>
<feature type="binding site" evidence="9">
    <location>
        <position position="196"/>
    </location>
    <ligand>
        <name>FAD</name>
        <dbReference type="ChEBI" id="CHEBI:57692"/>
    </ligand>
</feature>
<evidence type="ECO:0000259" key="10">
    <source>
        <dbReference type="PROSITE" id="PS51296"/>
    </source>
</evidence>
<keyword evidence="2 9" id="KW-0285">Flavoprotein</keyword>
<keyword evidence="4" id="KW-0479">Metal-binding</keyword>
<accession>A0A7J6ME00</accession>
<dbReference type="Pfam" id="PF00970">
    <property type="entry name" value="FAD_binding_6"/>
    <property type="match status" value="1"/>
</dbReference>
<dbReference type="AlphaFoldDB" id="A0A7J6ME00"/>
<feature type="binding site" evidence="9">
    <location>
        <position position="187"/>
    </location>
    <ligand>
        <name>FAD</name>
        <dbReference type="ChEBI" id="CHEBI:57692"/>
    </ligand>
</feature>
<protein>
    <recommendedName>
        <fullName evidence="10">Rieske domain-containing protein</fullName>
    </recommendedName>
</protein>
<evidence type="ECO:0000256" key="3">
    <source>
        <dbReference type="ARBA" id="ARBA00022714"/>
    </source>
</evidence>
<feature type="binding site" evidence="9">
    <location>
        <position position="195"/>
    </location>
    <ligand>
        <name>FAD</name>
        <dbReference type="ChEBI" id="CHEBI:57692"/>
    </ligand>
</feature>
<dbReference type="PRINTS" id="PR00406">
    <property type="entry name" value="CYTB5RDTASE"/>
</dbReference>
<dbReference type="Gene3D" id="3.40.50.80">
    <property type="entry name" value="Nucleotide-binding domain of ferredoxin-NADP reductase (FNR) module"/>
    <property type="match status" value="1"/>
</dbReference>
<dbReference type="GO" id="GO:0046872">
    <property type="term" value="F:metal ion binding"/>
    <property type="evidence" value="ECO:0007669"/>
    <property type="project" value="UniProtKB-KW"/>
</dbReference>